<feature type="compositionally biased region" description="Low complexity" evidence="1">
    <location>
        <begin position="223"/>
        <end position="233"/>
    </location>
</feature>
<evidence type="ECO:0000256" key="1">
    <source>
        <dbReference type="SAM" id="MobiDB-lite"/>
    </source>
</evidence>
<sequence length="259" mass="28610">MRLKWSLFILGLLGQGAIASPVPMYEEALQRRDPFNAYTSRAKQSRNKEEVSRRGTHGTTSRGEMPYLPQSLLSRRDGETTNDEALDGYERSLWSQFGKVSANERARSSTQAYRRSLEDEYEDERSSIDDVAAFGERSLPEGSEVNDSTLPGPSRFASPQGQSQSTSLEKRVDFWQPPASQRTKQLRAGGLFLGLGTLAGLMTWAILRRKHRQAEKKKKEEAAAAAAKAHPPTSTTPPPTSESGTTPSVGKPVKPGHHR</sequence>
<accession>A0A316UAD9</accession>
<feature type="signal peptide" evidence="3">
    <location>
        <begin position="1"/>
        <end position="19"/>
    </location>
</feature>
<feature type="region of interest" description="Disordered" evidence="1">
    <location>
        <begin position="210"/>
        <end position="259"/>
    </location>
</feature>
<feature type="region of interest" description="Disordered" evidence="1">
    <location>
        <begin position="105"/>
        <end position="169"/>
    </location>
</feature>
<dbReference type="Proteomes" id="UP000245942">
    <property type="component" value="Unassembled WGS sequence"/>
</dbReference>
<dbReference type="GeneID" id="37010981"/>
<gene>
    <name evidence="4" type="ORF">BCV69DRAFT_133659</name>
</gene>
<protein>
    <recommendedName>
        <fullName evidence="6">Transmembrane protein</fullName>
    </recommendedName>
</protein>
<dbReference type="EMBL" id="KZ819323">
    <property type="protein sequence ID" value="PWN22129.1"/>
    <property type="molecule type" value="Genomic_DNA"/>
</dbReference>
<feature type="region of interest" description="Disordered" evidence="1">
    <location>
        <begin position="37"/>
        <end position="83"/>
    </location>
</feature>
<organism evidence="4 5">
    <name type="scientific">Pseudomicrostroma glucosiphilum</name>
    <dbReference type="NCBI Taxonomy" id="1684307"/>
    <lineage>
        <taxon>Eukaryota</taxon>
        <taxon>Fungi</taxon>
        <taxon>Dikarya</taxon>
        <taxon>Basidiomycota</taxon>
        <taxon>Ustilaginomycotina</taxon>
        <taxon>Exobasidiomycetes</taxon>
        <taxon>Microstromatales</taxon>
        <taxon>Microstromatales incertae sedis</taxon>
        <taxon>Pseudomicrostroma</taxon>
    </lineage>
</organism>
<keyword evidence="2" id="KW-0472">Membrane</keyword>
<dbReference type="RefSeq" id="XP_025349289.1">
    <property type="nucleotide sequence ID" value="XM_025489247.1"/>
</dbReference>
<name>A0A316UAD9_9BASI</name>
<feature type="transmembrane region" description="Helical" evidence="2">
    <location>
        <begin position="188"/>
        <end position="207"/>
    </location>
</feature>
<keyword evidence="2" id="KW-0812">Transmembrane</keyword>
<evidence type="ECO:0000256" key="3">
    <source>
        <dbReference type="SAM" id="SignalP"/>
    </source>
</evidence>
<evidence type="ECO:0008006" key="6">
    <source>
        <dbReference type="Google" id="ProtNLM"/>
    </source>
</evidence>
<evidence type="ECO:0000313" key="5">
    <source>
        <dbReference type="Proteomes" id="UP000245942"/>
    </source>
</evidence>
<feature type="compositionally biased region" description="Polar residues" evidence="1">
    <location>
        <begin position="145"/>
        <end position="167"/>
    </location>
</feature>
<keyword evidence="5" id="KW-1185">Reference proteome</keyword>
<keyword evidence="3" id="KW-0732">Signal</keyword>
<feature type="chain" id="PRO_5016340061" description="Transmembrane protein" evidence="3">
    <location>
        <begin position="20"/>
        <end position="259"/>
    </location>
</feature>
<proteinExistence type="predicted"/>
<reference evidence="4 5" key="1">
    <citation type="journal article" date="2018" name="Mol. Biol. Evol.">
        <title>Broad Genomic Sampling Reveals a Smut Pathogenic Ancestry of the Fungal Clade Ustilaginomycotina.</title>
        <authorList>
            <person name="Kijpornyongpan T."/>
            <person name="Mondo S.J."/>
            <person name="Barry K."/>
            <person name="Sandor L."/>
            <person name="Lee J."/>
            <person name="Lipzen A."/>
            <person name="Pangilinan J."/>
            <person name="LaButti K."/>
            <person name="Hainaut M."/>
            <person name="Henrissat B."/>
            <person name="Grigoriev I.V."/>
            <person name="Spatafora J.W."/>
            <person name="Aime M.C."/>
        </authorList>
    </citation>
    <scope>NUCLEOTIDE SEQUENCE [LARGE SCALE GENOMIC DNA]</scope>
    <source>
        <strain evidence="4 5">MCA 4718</strain>
    </source>
</reference>
<keyword evidence="2" id="KW-1133">Transmembrane helix</keyword>
<dbReference type="AlphaFoldDB" id="A0A316UAD9"/>
<evidence type="ECO:0000256" key="2">
    <source>
        <dbReference type="SAM" id="Phobius"/>
    </source>
</evidence>
<evidence type="ECO:0000313" key="4">
    <source>
        <dbReference type="EMBL" id="PWN22129.1"/>
    </source>
</evidence>